<dbReference type="InterPro" id="IPR000515">
    <property type="entry name" value="MetI-like"/>
</dbReference>
<accession>A0A1H3CRN0</accession>
<keyword evidence="10" id="KW-1185">Reference proteome</keyword>
<dbReference type="InterPro" id="IPR005769">
    <property type="entry name" value="PhnE/PtxC"/>
</dbReference>
<dbReference type="GO" id="GO:0005886">
    <property type="term" value="C:plasma membrane"/>
    <property type="evidence" value="ECO:0007669"/>
    <property type="project" value="UniProtKB-SubCell"/>
</dbReference>
<feature type="transmembrane region" description="Helical" evidence="7">
    <location>
        <begin position="82"/>
        <end position="102"/>
    </location>
</feature>
<dbReference type="Gene3D" id="1.10.3720.10">
    <property type="entry name" value="MetI-like"/>
    <property type="match status" value="1"/>
</dbReference>
<reference evidence="9 10" key="1">
    <citation type="submission" date="2016-10" db="EMBL/GenBank/DDBJ databases">
        <authorList>
            <person name="de Groot N.N."/>
        </authorList>
    </citation>
    <scope>NUCLEOTIDE SEQUENCE [LARGE SCALE GENOMIC DNA]</scope>
    <source>
        <strain evidence="9 10">DSM 45610</strain>
    </source>
</reference>
<feature type="transmembrane region" description="Helical" evidence="7">
    <location>
        <begin position="188"/>
        <end position="206"/>
    </location>
</feature>
<dbReference type="GO" id="GO:0030313">
    <property type="term" value="C:cell envelope"/>
    <property type="evidence" value="ECO:0007669"/>
    <property type="project" value="UniProtKB-SubCell"/>
</dbReference>
<comment type="subcellular location">
    <subcellularLocation>
        <location evidence="2">Cell envelope</location>
    </subcellularLocation>
    <subcellularLocation>
        <location evidence="7">Cell membrane</location>
        <topology evidence="7">Multi-pass membrane protein</topology>
    </subcellularLocation>
    <subcellularLocation>
        <location evidence="1">Membrane</location>
        <topology evidence="1">Multi-pass membrane protein</topology>
    </subcellularLocation>
</comment>
<evidence type="ECO:0000256" key="3">
    <source>
        <dbReference type="ARBA" id="ARBA00022448"/>
    </source>
</evidence>
<dbReference type="EMBL" id="FNNQ01000026">
    <property type="protein sequence ID" value="SDX56558.1"/>
    <property type="molecule type" value="Genomic_DNA"/>
</dbReference>
<dbReference type="NCBIfam" id="TIGR01097">
    <property type="entry name" value="PhnE"/>
    <property type="match status" value="1"/>
</dbReference>
<evidence type="ECO:0000256" key="7">
    <source>
        <dbReference type="RuleBase" id="RU363032"/>
    </source>
</evidence>
<dbReference type="GO" id="GO:0015416">
    <property type="term" value="F:ABC-type phosphonate transporter activity"/>
    <property type="evidence" value="ECO:0007669"/>
    <property type="project" value="InterPro"/>
</dbReference>
<proteinExistence type="inferred from homology"/>
<comment type="similarity">
    <text evidence="7">Belongs to the binding-protein-dependent transport system permease family.</text>
</comment>
<dbReference type="CDD" id="cd06261">
    <property type="entry name" value="TM_PBP2"/>
    <property type="match status" value="1"/>
</dbReference>
<dbReference type="PANTHER" id="PTHR30043">
    <property type="entry name" value="PHOSPHONATES TRANSPORT SYSTEM PERMEASE PROTEIN"/>
    <property type="match status" value="1"/>
</dbReference>
<evidence type="ECO:0000256" key="6">
    <source>
        <dbReference type="ARBA" id="ARBA00023136"/>
    </source>
</evidence>
<dbReference type="PROSITE" id="PS50928">
    <property type="entry name" value="ABC_TM1"/>
    <property type="match status" value="1"/>
</dbReference>
<keyword evidence="4 7" id="KW-0812">Transmembrane</keyword>
<feature type="transmembrane region" description="Helical" evidence="7">
    <location>
        <begin position="130"/>
        <end position="153"/>
    </location>
</feature>
<name>A0A1H3CRN0_9BACL</name>
<dbReference type="InterPro" id="IPR035906">
    <property type="entry name" value="MetI-like_sf"/>
</dbReference>
<organism evidence="9 10">
    <name type="scientific">Marininema mesophilum</name>
    <dbReference type="NCBI Taxonomy" id="1048340"/>
    <lineage>
        <taxon>Bacteria</taxon>
        <taxon>Bacillati</taxon>
        <taxon>Bacillota</taxon>
        <taxon>Bacilli</taxon>
        <taxon>Bacillales</taxon>
        <taxon>Thermoactinomycetaceae</taxon>
        <taxon>Marininema</taxon>
    </lineage>
</organism>
<dbReference type="Proteomes" id="UP000198534">
    <property type="component" value="Unassembled WGS sequence"/>
</dbReference>
<feature type="transmembrane region" description="Helical" evidence="7">
    <location>
        <begin position="20"/>
        <end position="38"/>
    </location>
</feature>
<feature type="transmembrane region" description="Helical" evidence="7">
    <location>
        <begin position="218"/>
        <end position="237"/>
    </location>
</feature>
<evidence type="ECO:0000256" key="1">
    <source>
        <dbReference type="ARBA" id="ARBA00004141"/>
    </source>
</evidence>
<evidence type="ECO:0000313" key="9">
    <source>
        <dbReference type="EMBL" id="SDX56558.1"/>
    </source>
</evidence>
<evidence type="ECO:0000256" key="5">
    <source>
        <dbReference type="ARBA" id="ARBA00022989"/>
    </source>
</evidence>
<sequence length="269" mass="29124">MNMNIETQTSLPTPPKKKRLKGIIIFAVVIAIYVWAFSGVPVAEIRDTAGIKSIFSGLFHPDWDYVYLPDGEDLLRGLLDTLSIAVLGTFISAVLCIPFAFWASNSMNRFRPVAGTGKFSLSFIRTFPELVLALLFIKAVGPGSFAGVLALGIHSIGMLGKLYSEAIETIDLGPTEALTASGASRFQVLWFAVIPQVIPAFISFALYRFEINIRAASILGMIGAGGIGTPLIFALNARDWDRVGIILFGIIIMVTLIDSISGAIRKRIV</sequence>
<dbReference type="STRING" id="1048340.SAMN05444487_1264"/>
<keyword evidence="5 7" id="KW-1133">Transmembrane helix</keyword>
<evidence type="ECO:0000259" key="8">
    <source>
        <dbReference type="PROSITE" id="PS50928"/>
    </source>
</evidence>
<dbReference type="SUPFAM" id="SSF161098">
    <property type="entry name" value="MetI-like"/>
    <property type="match status" value="1"/>
</dbReference>
<dbReference type="Pfam" id="PF00528">
    <property type="entry name" value="BPD_transp_1"/>
    <property type="match status" value="1"/>
</dbReference>
<protein>
    <submittedName>
        <fullName evidence="9">Phosphonate transport system permease protein</fullName>
    </submittedName>
</protein>
<feature type="transmembrane region" description="Helical" evidence="7">
    <location>
        <begin position="243"/>
        <end position="264"/>
    </location>
</feature>
<dbReference type="AlphaFoldDB" id="A0A1H3CRN0"/>
<dbReference type="PANTHER" id="PTHR30043:SF8">
    <property type="entry name" value="ABC TRANSPORTER, PERMEASE PROTEIN CC0363, PUTATIVE-RELATED"/>
    <property type="match status" value="1"/>
</dbReference>
<evidence type="ECO:0000256" key="2">
    <source>
        <dbReference type="ARBA" id="ARBA00004196"/>
    </source>
</evidence>
<feature type="domain" description="ABC transmembrane type-1" evidence="8">
    <location>
        <begin position="78"/>
        <end position="261"/>
    </location>
</feature>
<keyword evidence="6 7" id="KW-0472">Membrane</keyword>
<gene>
    <name evidence="9" type="ORF">SAMN05444487_1264</name>
</gene>
<evidence type="ECO:0000256" key="4">
    <source>
        <dbReference type="ARBA" id="ARBA00022692"/>
    </source>
</evidence>
<keyword evidence="3 7" id="KW-0813">Transport</keyword>
<evidence type="ECO:0000313" key="10">
    <source>
        <dbReference type="Proteomes" id="UP000198534"/>
    </source>
</evidence>